<evidence type="ECO:0000313" key="2">
    <source>
        <dbReference type="Proteomes" id="UP000234275"/>
    </source>
</evidence>
<dbReference type="Proteomes" id="UP000234275">
    <property type="component" value="Unassembled WGS sequence"/>
</dbReference>
<keyword evidence="2" id="KW-1185">Reference proteome</keyword>
<dbReference type="EMBL" id="MSFO01000007">
    <property type="protein sequence ID" value="PLB45911.1"/>
    <property type="molecule type" value="Genomic_DNA"/>
</dbReference>
<dbReference type="RefSeq" id="XP_024701213.1">
    <property type="nucleotide sequence ID" value="XM_024847875.1"/>
</dbReference>
<dbReference type="OrthoDB" id="2129688at2759"/>
<protein>
    <recommendedName>
        <fullName evidence="3">BTB domain-containing protein</fullName>
    </recommendedName>
</protein>
<dbReference type="AlphaFoldDB" id="A0A2I2FZ48"/>
<evidence type="ECO:0000313" key="1">
    <source>
        <dbReference type="EMBL" id="PLB45911.1"/>
    </source>
</evidence>
<dbReference type="PANTHER" id="PTHR38119:SF2">
    <property type="entry name" value="TRANSCRIPTION FACTOR DOMAIN-CONTAINING PROTEIN"/>
    <property type="match status" value="1"/>
</dbReference>
<dbReference type="VEuPathDB" id="FungiDB:P170DRAFT_429084"/>
<dbReference type="STRING" id="1392250.A0A2I2FZ48"/>
<proteinExistence type="predicted"/>
<sequence>MDDSNFPVFSDGDVRVWIGLKVYQLHSGVLEHHSRYFRYALREAPRFEGFAHFHVVPSQLTEVGALTLQESVSSPLAFESQFDDPAKVRAYWENILRALYKIKPNLHLPGRQLTAVASGLANLGDFIGSKAIVDEGIDLALQDLGQGLFLLIVSDPISWLYFGSRIRSKTIYREAVVHLVGRLPGLTPEDLERLVFLPQYTRDLLLDSYRTVCDAKKAAEALLWGYGSDLNDGPDSPMMKAVGLFRQWIAQHKALGNNIVSWDGGARLYRTIASGGQAYLPGDQFRYVYSPSVGELEAREILDRLAQVKDDVKQFVAPLLVNESRFDPQRFGQLPYLTCAKIDDDALPWNEWAIEDGNNSDTGLLGSEAGSDDSWISWADLESSDDAMADESSEKVERFHHLRQAKVVSNSVEPDEA</sequence>
<name>A0A2I2FZ48_9EURO</name>
<gene>
    <name evidence="1" type="ORF">P170DRAFT_429084</name>
</gene>
<reference evidence="1 2" key="1">
    <citation type="submission" date="2016-12" db="EMBL/GenBank/DDBJ databases">
        <title>The genomes of Aspergillus section Nigri reveals drivers in fungal speciation.</title>
        <authorList>
            <consortium name="DOE Joint Genome Institute"/>
            <person name="Vesth T.C."/>
            <person name="Nybo J."/>
            <person name="Theobald S."/>
            <person name="Brandl J."/>
            <person name="Frisvad J.C."/>
            <person name="Nielsen K.F."/>
            <person name="Lyhne E.K."/>
            <person name="Kogle M.E."/>
            <person name="Kuo A."/>
            <person name="Riley R."/>
            <person name="Clum A."/>
            <person name="Nolan M."/>
            <person name="Lipzen A."/>
            <person name="Salamov A."/>
            <person name="Henrissat B."/>
            <person name="Wiebenga A."/>
            <person name="De Vries R.P."/>
            <person name="Grigoriev I.V."/>
            <person name="Mortensen U.H."/>
            <person name="Andersen M.R."/>
            <person name="Baker S.E."/>
        </authorList>
    </citation>
    <scope>NUCLEOTIDE SEQUENCE [LARGE SCALE GENOMIC DNA]</scope>
    <source>
        <strain evidence="1 2">IBT 23096</strain>
    </source>
</reference>
<comment type="caution">
    <text evidence="1">The sequence shown here is derived from an EMBL/GenBank/DDBJ whole genome shotgun (WGS) entry which is preliminary data.</text>
</comment>
<organism evidence="1 2">
    <name type="scientific">Aspergillus steynii IBT 23096</name>
    <dbReference type="NCBI Taxonomy" id="1392250"/>
    <lineage>
        <taxon>Eukaryota</taxon>
        <taxon>Fungi</taxon>
        <taxon>Dikarya</taxon>
        <taxon>Ascomycota</taxon>
        <taxon>Pezizomycotina</taxon>
        <taxon>Eurotiomycetes</taxon>
        <taxon>Eurotiomycetidae</taxon>
        <taxon>Eurotiales</taxon>
        <taxon>Aspergillaceae</taxon>
        <taxon>Aspergillus</taxon>
        <taxon>Aspergillus subgen. Circumdati</taxon>
    </lineage>
</organism>
<accession>A0A2I2FZ48</accession>
<dbReference type="PANTHER" id="PTHR38119">
    <property type="entry name" value="BTB DOMAIN-CONTAINING PROTEIN-RELATED"/>
    <property type="match status" value="1"/>
</dbReference>
<evidence type="ECO:0008006" key="3">
    <source>
        <dbReference type="Google" id="ProtNLM"/>
    </source>
</evidence>
<dbReference type="GeneID" id="36555574"/>